<dbReference type="PROSITE" id="PS00086">
    <property type="entry name" value="CYTOCHROME_P450"/>
    <property type="match status" value="1"/>
</dbReference>
<keyword evidence="4 15" id="KW-0349">Heme</keyword>
<keyword evidence="5 15" id="KW-0285">Flavoprotein</keyword>
<gene>
    <name evidence="19" type="ORF">GOMPHAMPRED_004540</name>
</gene>
<name>A0A8H3IV40_9LECA</name>
<comment type="cofactor">
    <cofactor evidence="1 15 16">
        <name>heme</name>
        <dbReference type="ChEBI" id="CHEBI:30413"/>
    </cofactor>
</comment>
<dbReference type="PRINTS" id="PR00369">
    <property type="entry name" value="FLAVODOXIN"/>
</dbReference>
<dbReference type="SUPFAM" id="SSF63380">
    <property type="entry name" value="Riboflavin synthase domain-like"/>
    <property type="match status" value="1"/>
</dbReference>
<dbReference type="InterPro" id="IPR001433">
    <property type="entry name" value="OxRdtase_FAD/NAD-bd"/>
</dbReference>
<dbReference type="GO" id="GO:0050660">
    <property type="term" value="F:flavin adenine dinucleotide binding"/>
    <property type="evidence" value="ECO:0007669"/>
    <property type="project" value="TreeGrafter"/>
</dbReference>
<reference evidence="19" key="1">
    <citation type="submission" date="2021-03" db="EMBL/GenBank/DDBJ databases">
        <authorList>
            <person name="Tagirdzhanova G."/>
        </authorList>
    </citation>
    <scope>NUCLEOTIDE SEQUENCE</scope>
</reference>
<evidence type="ECO:0000256" key="12">
    <source>
        <dbReference type="ARBA" id="ARBA00023004"/>
    </source>
</evidence>
<keyword evidence="7 15" id="KW-0479">Metal-binding</keyword>
<dbReference type="PANTHER" id="PTHR19384:SF127">
    <property type="entry name" value="BIFUNCTIONAL CYTOCHROME P450_NADPH--P450 REDUCTASE"/>
    <property type="match status" value="1"/>
</dbReference>
<keyword evidence="12 15" id="KW-0408">Iron</keyword>
<keyword evidence="3 15" id="KW-0813">Transport</keyword>
<keyword evidence="11 15" id="KW-0560">Oxidoreductase</keyword>
<dbReference type="SUPFAM" id="SSF52343">
    <property type="entry name" value="Ferredoxin reductase-like, C-terminal NADP-linked domain"/>
    <property type="match status" value="1"/>
</dbReference>
<evidence type="ECO:0000256" key="7">
    <source>
        <dbReference type="ARBA" id="ARBA00022723"/>
    </source>
</evidence>
<dbReference type="CDD" id="cd11068">
    <property type="entry name" value="CYP120A1"/>
    <property type="match status" value="1"/>
</dbReference>
<dbReference type="Gene3D" id="1.20.990.10">
    <property type="entry name" value="NADPH-cytochrome p450 Reductase, Chain A, domain 3"/>
    <property type="match status" value="1"/>
</dbReference>
<dbReference type="EC" id="1.6.2.4" evidence="15"/>
<dbReference type="InterPro" id="IPR023206">
    <property type="entry name" value="Bifunctional_P450_P450_red"/>
</dbReference>
<evidence type="ECO:0000259" key="18">
    <source>
        <dbReference type="PROSITE" id="PS51384"/>
    </source>
</evidence>
<dbReference type="InterPro" id="IPR017972">
    <property type="entry name" value="Cyt_P450_CS"/>
</dbReference>
<dbReference type="Pfam" id="PF00067">
    <property type="entry name" value="p450"/>
    <property type="match status" value="1"/>
</dbReference>
<dbReference type="InterPro" id="IPR008254">
    <property type="entry name" value="Flavodoxin/NO_synth"/>
</dbReference>
<dbReference type="Gene3D" id="3.40.50.80">
    <property type="entry name" value="Nucleotide-binding domain of ferredoxin-NADP reductase (FNR) module"/>
    <property type="match status" value="1"/>
</dbReference>
<feature type="domain" description="Flavodoxin-like" evidence="17">
    <location>
        <begin position="503"/>
        <end position="645"/>
    </location>
</feature>
<evidence type="ECO:0000256" key="4">
    <source>
        <dbReference type="ARBA" id="ARBA00022617"/>
    </source>
</evidence>
<dbReference type="InterPro" id="IPR001709">
    <property type="entry name" value="Flavoprot_Pyr_Nucl_cyt_Rdtase"/>
</dbReference>
<evidence type="ECO:0000256" key="11">
    <source>
        <dbReference type="ARBA" id="ARBA00023002"/>
    </source>
</evidence>
<accession>A0A8H3IV40</accession>
<keyword evidence="20" id="KW-1185">Reference proteome</keyword>
<comment type="caution">
    <text evidence="19">The sequence shown here is derived from an EMBL/GenBank/DDBJ whole genome shotgun (WGS) entry which is preliminary data.</text>
</comment>
<dbReference type="PIRSF" id="PIRSF000209">
    <property type="entry name" value="Bifunctional_P450_P450R"/>
    <property type="match status" value="1"/>
</dbReference>
<evidence type="ECO:0000256" key="2">
    <source>
        <dbReference type="ARBA" id="ARBA00010018"/>
    </source>
</evidence>
<evidence type="ECO:0000313" key="20">
    <source>
        <dbReference type="Proteomes" id="UP000664169"/>
    </source>
</evidence>
<dbReference type="Pfam" id="PF00175">
    <property type="entry name" value="NAD_binding_1"/>
    <property type="match status" value="1"/>
</dbReference>
<dbReference type="Gene3D" id="3.40.50.360">
    <property type="match status" value="1"/>
</dbReference>
<keyword evidence="8 15" id="KW-0274">FAD</keyword>
<dbReference type="InterPro" id="IPR017938">
    <property type="entry name" value="Riboflavin_synthase-like_b-brl"/>
</dbReference>
<dbReference type="GO" id="GO:0005506">
    <property type="term" value="F:iron ion binding"/>
    <property type="evidence" value="ECO:0007669"/>
    <property type="project" value="UniProtKB-UniRule"/>
</dbReference>
<dbReference type="EMBL" id="CAJPDQ010000028">
    <property type="protein sequence ID" value="CAF9927894.1"/>
    <property type="molecule type" value="Genomic_DNA"/>
</dbReference>
<evidence type="ECO:0000259" key="17">
    <source>
        <dbReference type="PROSITE" id="PS50902"/>
    </source>
</evidence>
<evidence type="ECO:0000256" key="14">
    <source>
        <dbReference type="ARBA" id="ARBA00049342"/>
    </source>
</evidence>
<dbReference type="GO" id="GO:0003958">
    <property type="term" value="F:NADPH-hemoprotein reductase activity"/>
    <property type="evidence" value="ECO:0007669"/>
    <property type="project" value="UniProtKB-UniRule"/>
</dbReference>
<keyword evidence="9 15" id="KW-0521">NADP</keyword>
<dbReference type="PROSITE" id="PS50902">
    <property type="entry name" value="FLAVODOXIN_LIKE"/>
    <property type="match status" value="1"/>
</dbReference>
<feature type="domain" description="FAD-binding FR-type" evidence="18">
    <location>
        <begin position="681"/>
        <end position="908"/>
    </location>
</feature>
<dbReference type="Gene3D" id="2.40.30.10">
    <property type="entry name" value="Translation factors"/>
    <property type="match status" value="1"/>
</dbReference>
<keyword evidence="13 15" id="KW-0503">Monooxygenase</keyword>
<dbReference type="InterPro" id="IPR003097">
    <property type="entry name" value="CysJ-like_FAD-binding"/>
</dbReference>
<evidence type="ECO:0000256" key="5">
    <source>
        <dbReference type="ARBA" id="ARBA00022630"/>
    </source>
</evidence>
<dbReference type="FunFam" id="1.10.630.10:FF:000040">
    <property type="entry name" value="Bifunctional cytochrome P450/NADPH--P450 reductase"/>
    <property type="match status" value="1"/>
</dbReference>
<proteinExistence type="inferred from homology"/>
<keyword evidence="6 15" id="KW-0288">FMN</keyword>
<evidence type="ECO:0000313" key="19">
    <source>
        <dbReference type="EMBL" id="CAF9927894.1"/>
    </source>
</evidence>
<feature type="binding site" description="axial binding residue" evidence="16">
    <location>
        <position position="409"/>
    </location>
    <ligand>
        <name>heme</name>
        <dbReference type="ChEBI" id="CHEBI:30413"/>
    </ligand>
    <ligandPart>
        <name>Fe</name>
        <dbReference type="ChEBI" id="CHEBI:18248"/>
    </ligandPart>
</feature>
<evidence type="ECO:0000256" key="16">
    <source>
        <dbReference type="PIRSR" id="PIRSR000209-1"/>
    </source>
</evidence>
<dbReference type="GO" id="GO:0010181">
    <property type="term" value="F:FMN binding"/>
    <property type="evidence" value="ECO:0007669"/>
    <property type="project" value="UniProtKB-UniRule"/>
</dbReference>
<dbReference type="PROSITE" id="PS51384">
    <property type="entry name" value="FAD_FR"/>
    <property type="match status" value="1"/>
</dbReference>
<organism evidence="19 20">
    <name type="scientific">Gomphillus americanus</name>
    <dbReference type="NCBI Taxonomy" id="1940652"/>
    <lineage>
        <taxon>Eukaryota</taxon>
        <taxon>Fungi</taxon>
        <taxon>Dikarya</taxon>
        <taxon>Ascomycota</taxon>
        <taxon>Pezizomycotina</taxon>
        <taxon>Lecanoromycetes</taxon>
        <taxon>OSLEUM clade</taxon>
        <taxon>Ostropomycetidae</taxon>
        <taxon>Ostropales</taxon>
        <taxon>Graphidaceae</taxon>
        <taxon>Gomphilloideae</taxon>
        <taxon>Gomphillus</taxon>
    </lineage>
</organism>
<dbReference type="AlphaFoldDB" id="A0A8H3IV40"/>
<dbReference type="PANTHER" id="PTHR19384">
    <property type="entry name" value="NITRIC OXIDE SYNTHASE-RELATED"/>
    <property type="match status" value="1"/>
</dbReference>
<protein>
    <recommendedName>
        <fullName evidence="15">Bifunctional cytochrome P450/NADPH--P450 reductase</fullName>
    </recommendedName>
    <domain>
        <recommendedName>
            <fullName evidence="15">Cytochrome P450</fullName>
            <ecNumber evidence="15">1.14.14.1</ecNumber>
        </recommendedName>
    </domain>
    <domain>
        <recommendedName>
            <fullName evidence="15">NADPH--cytochrome P450 reductase</fullName>
            <ecNumber evidence="15">1.6.2.4</ecNumber>
        </recommendedName>
    </domain>
</protein>
<dbReference type="GO" id="GO:0070330">
    <property type="term" value="F:aromatase activity"/>
    <property type="evidence" value="ECO:0007669"/>
    <property type="project" value="UniProtKB-UniRule"/>
</dbReference>
<evidence type="ECO:0000256" key="15">
    <source>
        <dbReference type="PIRNR" id="PIRNR000209"/>
    </source>
</evidence>
<dbReference type="PRINTS" id="PR00371">
    <property type="entry name" value="FPNCR"/>
</dbReference>
<dbReference type="Pfam" id="PF00667">
    <property type="entry name" value="FAD_binding_1"/>
    <property type="match status" value="1"/>
</dbReference>
<evidence type="ECO:0000256" key="8">
    <source>
        <dbReference type="ARBA" id="ARBA00022827"/>
    </source>
</evidence>
<dbReference type="Gene3D" id="1.10.630.10">
    <property type="entry name" value="Cytochrome P450"/>
    <property type="match status" value="1"/>
</dbReference>
<comment type="cofactor">
    <cofactor evidence="15">
        <name>FAD</name>
        <dbReference type="ChEBI" id="CHEBI:57692"/>
    </cofactor>
    <cofactor evidence="15">
        <name>FMN</name>
        <dbReference type="ChEBI" id="CHEBI:58210"/>
    </cofactor>
</comment>
<dbReference type="SUPFAM" id="SSF52218">
    <property type="entry name" value="Flavoproteins"/>
    <property type="match status" value="1"/>
</dbReference>
<evidence type="ECO:0000256" key="10">
    <source>
        <dbReference type="ARBA" id="ARBA00022982"/>
    </source>
</evidence>
<dbReference type="OrthoDB" id="1470350at2759"/>
<evidence type="ECO:0000256" key="13">
    <source>
        <dbReference type="ARBA" id="ARBA00023033"/>
    </source>
</evidence>
<comment type="similarity">
    <text evidence="2 15">In the N-terminal section; belongs to the cytochrome P450 family.</text>
</comment>
<dbReference type="InterPro" id="IPR039261">
    <property type="entry name" value="FNR_nucleotide-bd"/>
</dbReference>
<dbReference type="GO" id="GO:0020037">
    <property type="term" value="F:heme binding"/>
    <property type="evidence" value="ECO:0007669"/>
    <property type="project" value="UniProtKB-UniRule"/>
</dbReference>
<dbReference type="InterPro" id="IPR001094">
    <property type="entry name" value="Flavdoxin-like"/>
</dbReference>
<dbReference type="SUPFAM" id="SSF48264">
    <property type="entry name" value="Cytochrome P450"/>
    <property type="match status" value="1"/>
</dbReference>
<dbReference type="EC" id="1.14.14.1" evidence="15"/>
<evidence type="ECO:0000256" key="3">
    <source>
        <dbReference type="ARBA" id="ARBA00022448"/>
    </source>
</evidence>
<dbReference type="InterPro" id="IPR036396">
    <property type="entry name" value="Cyt_P450_sf"/>
</dbReference>
<comment type="catalytic activity">
    <reaction evidence="14 15">
        <text>2 oxidized [cytochrome P450] + NADPH = 2 reduced [cytochrome P450] + NADP(+) + H(+)</text>
        <dbReference type="Rhea" id="RHEA:24040"/>
        <dbReference type="Rhea" id="RHEA-COMP:14627"/>
        <dbReference type="Rhea" id="RHEA-COMP:14628"/>
        <dbReference type="ChEBI" id="CHEBI:15378"/>
        <dbReference type="ChEBI" id="CHEBI:55376"/>
        <dbReference type="ChEBI" id="CHEBI:57783"/>
        <dbReference type="ChEBI" id="CHEBI:58349"/>
        <dbReference type="ChEBI" id="CHEBI:60344"/>
        <dbReference type="EC" id="1.6.2.4"/>
    </reaction>
</comment>
<dbReference type="Proteomes" id="UP000664169">
    <property type="component" value="Unassembled WGS sequence"/>
</dbReference>
<dbReference type="CDD" id="cd06206">
    <property type="entry name" value="bifunctional_CYPOR"/>
    <property type="match status" value="1"/>
</dbReference>
<sequence>MSDSTKKDLVPIPQPAGLPLVGNMFDIDPYYAYGWQEKLAAVYGEIYSLQFGGPRRVIVNSFELANECFDEKRFTKKISEGLEQTRNGLHDGLFTAYSDEPNWGIAHRILIPAFGPLSIRNMFDDMHDMATQLAMKLARAGPDYVMDAADDFTRLTLDTIALCSMDFRFNSFYTDKLHPFVAAMAAFLSESSARGSRPAMIAPLYRAKNKKYFEDIEVMRGTANEVIQHRRTHPSDRKDLLNSMLNGVDSKTGGKLDDSCVISNLITFMIAGHETTSGTLTFAFYELLNHAEAYEKAQKEVDDVIGKNPVTVDHLSKLKYLNAILRETLRLHGPVGSLPLTPLEDTVIGDKYAIGKGETVMVILQRLHEDPNVWGDDALEWKPERMVDEKFNALPKNAWRPFGNGARACIGRPFAWQEAVLVLAMLLQNFNFQMDNPSYTLAIKQTGTIKPKDFYMRASLRHGYTATQLEYTLRGYHAAVGPGEVSDVHPTPNPSSDKSKKLMNLFYGSNTGTSEAFAGRLATRANNRVFTTSVKTLDSAKEHLDKDALNVIVASSFEGEPADNACHFVAWLQGLKDEESPLKDVPYIVFGCGHSDWTATYQKIPKLCDAKIEACGGKRIAPRGEANAANGDMFSEFEAWEDDVFWPSIDKNYGGDETASAETADAGLHIEVSHTRASIRSDVSEAKVLSKKLLTSENAQSRKMTIEIQLPTEQDYRTGDYLAVLPTNHKDNVSRVMKYFGLNWDCNLKVSGINSSILREGLSISAQDLFTGYIELTQPATKRNITALIEAATNPETKQTLSSPDFTKDIAETRTSVLDLLEKFPDIHLPLGQFLSMVPPMRLRQYSISSSPVVNPGTCTLTFSILDAPALSGQGIYHGTASNYLSTLEKGDILHVAVKPSSAAFHPPLDVEKTGIIMLAAGTGIAPFRGFVQERAAQIVAGGHRKLAPAVLFYGCRAPDEDDLHADEMAEWERAGAVRIFKSFSKLPKASDGCKYVQDRLWMERELVRQMWRDGGKIYLCGSGALGVAVNRCIGEIYAEGMKSQGVDVGEEEVRLLLERIRRERYAVDVYD</sequence>
<evidence type="ECO:0000256" key="9">
    <source>
        <dbReference type="ARBA" id="ARBA00022857"/>
    </source>
</evidence>
<evidence type="ECO:0000256" key="6">
    <source>
        <dbReference type="ARBA" id="ARBA00022643"/>
    </source>
</evidence>
<dbReference type="InterPro" id="IPR017927">
    <property type="entry name" value="FAD-bd_FR_type"/>
</dbReference>
<keyword evidence="10 15" id="KW-0249">Electron transport</keyword>
<dbReference type="InterPro" id="IPR001128">
    <property type="entry name" value="Cyt_P450"/>
</dbReference>
<dbReference type="Pfam" id="PF00258">
    <property type="entry name" value="Flavodoxin_1"/>
    <property type="match status" value="1"/>
</dbReference>
<dbReference type="InterPro" id="IPR023173">
    <property type="entry name" value="NADPH_Cyt_P450_Rdtase_alpha"/>
</dbReference>
<comment type="catalytic activity">
    <reaction evidence="15">
        <text>an organic molecule + reduced [NADPH--hemoprotein reductase] + O2 = an alcohol + oxidized [NADPH--hemoprotein reductase] + H2O + H(+)</text>
        <dbReference type="Rhea" id="RHEA:17149"/>
        <dbReference type="Rhea" id="RHEA-COMP:11964"/>
        <dbReference type="Rhea" id="RHEA-COMP:11965"/>
        <dbReference type="ChEBI" id="CHEBI:15377"/>
        <dbReference type="ChEBI" id="CHEBI:15378"/>
        <dbReference type="ChEBI" id="CHEBI:15379"/>
        <dbReference type="ChEBI" id="CHEBI:30879"/>
        <dbReference type="ChEBI" id="CHEBI:57618"/>
        <dbReference type="ChEBI" id="CHEBI:58210"/>
        <dbReference type="ChEBI" id="CHEBI:142491"/>
        <dbReference type="EC" id="1.14.14.1"/>
    </reaction>
</comment>
<dbReference type="GO" id="GO:0005829">
    <property type="term" value="C:cytosol"/>
    <property type="evidence" value="ECO:0007669"/>
    <property type="project" value="TreeGrafter"/>
</dbReference>
<dbReference type="InterPro" id="IPR029039">
    <property type="entry name" value="Flavoprotein-like_sf"/>
</dbReference>
<evidence type="ECO:0000256" key="1">
    <source>
        <dbReference type="ARBA" id="ARBA00001971"/>
    </source>
</evidence>